<dbReference type="InterPro" id="IPR003598">
    <property type="entry name" value="Ig_sub2"/>
</dbReference>
<dbReference type="GeneID" id="20234195"/>
<dbReference type="InterPro" id="IPR036116">
    <property type="entry name" value="FN3_sf"/>
</dbReference>
<dbReference type="CDD" id="cd00096">
    <property type="entry name" value="Ig"/>
    <property type="match status" value="1"/>
</dbReference>
<reference evidence="4 5" key="1">
    <citation type="journal article" date="2013" name="Nature">
        <title>Insights into bilaterian evolution from three spiralian genomes.</title>
        <authorList>
            <person name="Simakov O."/>
            <person name="Marletaz F."/>
            <person name="Cho S.J."/>
            <person name="Edsinger-Gonzales E."/>
            <person name="Havlak P."/>
            <person name="Hellsten U."/>
            <person name="Kuo D.H."/>
            <person name="Larsson T."/>
            <person name="Lv J."/>
            <person name="Arendt D."/>
            <person name="Savage R."/>
            <person name="Osoegawa K."/>
            <person name="de Jong P."/>
            <person name="Grimwood J."/>
            <person name="Chapman J.A."/>
            <person name="Shapiro H."/>
            <person name="Aerts A."/>
            <person name="Otillar R.P."/>
            <person name="Terry A.Y."/>
            <person name="Boore J.L."/>
            <person name="Grigoriev I.V."/>
            <person name="Lindberg D.R."/>
            <person name="Seaver E.C."/>
            <person name="Weisblat D.A."/>
            <person name="Putnam N.H."/>
            <person name="Rokhsar D.S."/>
        </authorList>
    </citation>
    <scope>NUCLEOTIDE SEQUENCE [LARGE SCALE GENOMIC DNA]</scope>
</reference>
<dbReference type="Gene3D" id="2.60.40.10">
    <property type="entry name" value="Immunoglobulins"/>
    <property type="match status" value="2"/>
</dbReference>
<proteinExistence type="predicted"/>
<sequence length="222" mass="25441">MPALPTEEPIISDVRPSSVRLSWRPADIPSYMNDTTIPVTYTILCQEYPDTNWRPLVRRIPYTDYTVMGLQPNRDYAFRIQAENDFGTSKPTFPATLRRRPAKGVTSTDYTISDLSPRKDYHFRIRAYAVESGGCKIYADVKGYPLPLITWYFKGQKLDTDGGRYNLVISPVGQIDLDFRDVTWDDIGDYTCVAENEHGKAERIIPLKMAGRYRTESNESVH</sequence>
<dbReference type="PANTHER" id="PTHR13817:SF73">
    <property type="entry name" value="FIBRONECTIN TYPE-III DOMAIN-CONTAINING PROTEIN"/>
    <property type="match status" value="1"/>
</dbReference>
<evidence type="ECO:0008006" key="6">
    <source>
        <dbReference type="Google" id="ProtNLM"/>
    </source>
</evidence>
<dbReference type="SUPFAM" id="SSF49265">
    <property type="entry name" value="Fibronectin type III"/>
    <property type="match status" value="1"/>
</dbReference>
<dbReference type="InterPro" id="IPR050964">
    <property type="entry name" value="Striated_Muscle_Regulatory"/>
</dbReference>
<dbReference type="Pfam" id="PF00041">
    <property type="entry name" value="fn3"/>
    <property type="match status" value="1"/>
</dbReference>
<accession>V4B222</accession>
<feature type="domain" description="Fibronectin type-III" evidence="3">
    <location>
        <begin position="5"/>
        <end position="102"/>
    </location>
</feature>
<dbReference type="Pfam" id="PF07679">
    <property type="entry name" value="I-set"/>
    <property type="match status" value="1"/>
</dbReference>
<dbReference type="EMBL" id="KB200467">
    <property type="protein sequence ID" value="ESP01586.1"/>
    <property type="molecule type" value="Genomic_DNA"/>
</dbReference>
<dbReference type="CDD" id="cd00063">
    <property type="entry name" value="FN3"/>
    <property type="match status" value="1"/>
</dbReference>
<dbReference type="CTD" id="20234195"/>
<keyword evidence="1" id="KW-0677">Repeat</keyword>
<protein>
    <recommendedName>
        <fullName evidence="6">Fibronectin type-III domain-containing protein</fullName>
    </recommendedName>
</protein>
<evidence type="ECO:0000259" key="2">
    <source>
        <dbReference type="PROSITE" id="PS50835"/>
    </source>
</evidence>
<dbReference type="PRINTS" id="PR00014">
    <property type="entry name" value="FNTYPEIII"/>
</dbReference>
<dbReference type="InterPro" id="IPR003961">
    <property type="entry name" value="FN3_dom"/>
</dbReference>
<dbReference type="AlphaFoldDB" id="V4B222"/>
<dbReference type="RefSeq" id="XP_009047757.1">
    <property type="nucleotide sequence ID" value="XM_009049509.1"/>
</dbReference>
<dbReference type="OrthoDB" id="2570713at2759"/>
<gene>
    <name evidence="4" type="ORF">LOTGIDRAFT_139483</name>
</gene>
<dbReference type="STRING" id="225164.V4B222"/>
<feature type="domain" description="Ig-like" evidence="2">
    <location>
        <begin position="135"/>
        <end position="208"/>
    </location>
</feature>
<dbReference type="InterPro" id="IPR013098">
    <property type="entry name" value="Ig_I-set"/>
</dbReference>
<dbReference type="SUPFAM" id="SSF48726">
    <property type="entry name" value="Immunoglobulin"/>
    <property type="match status" value="1"/>
</dbReference>
<dbReference type="PANTHER" id="PTHR13817">
    <property type="entry name" value="TITIN"/>
    <property type="match status" value="1"/>
</dbReference>
<dbReference type="KEGG" id="lgi:LOTGIDRAFT_139483"/>
<keyword evidence="5" id="KW-1185">Reference proteome</keyword>
<evidence type="ECO:0000256" key="1">
    <source>
        <dbReference type="ARBA" id="ARBA00022737"/>
    </source>
</evidence>
<evidence type="ECO:0000313" key="4">
    <source>
        <dbReference type="EMBL" id="ESP01586.1"/>
    </source>
</evidence>
<dbReference type="SMART" id="SM00408">
    <property type="entry name" value="IGc2"/>
    <property type="match status" value="1"/>
</dbReference>
<dbReference type="HOGENOM" id="CLU_1246600_0_0_1"/>
<dbReference type="SMART" id="SM00060">
    <property type="entry name" value="FN3"/>
    <property type="match status" value="1"/>
</dbReference>
<evidence type="ECO:0000259" key="3">
    <source>
        <dbReference type="PROSITE" id="PS50853"/>
    </source>
</evidence>
<organism evidence="4 5">
    <name type="scientific">Lottia gigantea</name>
    <name type="common">Giant owl limpet</name>
    <dbReference type="NCBI Taxonomy" id="225164"/>
    <lineage>
        <taxon>Eukaryota</taxon>
        <taxon>Metazoa</taxon>
        <taxon>Spiralia</taxon>
        <taxon>Lophotrochozoa</taxon>
        <taxon>Mollusca</taxon>
        <taxon>Gastropoda</taxon>
        <taxon>Patellogastropoda</taxon>
        <taxon>Lottioidea</taxon>
        <taxon>Lottiidae</taxon>
        <taxon>Lottia</taxon>
    </lineage>
</organism>
<dbReference type="InterPro" id="IPR013783">
    <property type="entry name" value="Ig-like_fold"/>
</dbReference>
<evidence type="ECO:0000313" key="5">
    <source>
        <dbReference type="Proteomes" id="UP000030746"/>
    </source>
</evidence>
<dbReference type="Proteomes" id="UP000030746">
    <property type="component" value="Unassembled WGS sequence"/>
</dbReference>
<dbReference type="PROSITE" id="PS50835">
    <property type="entry name" value="IG_LIKE"/>
    <property type="match status" value="1"/>
</dbReference>
<dbReference type="PROSITE" id="PS50853">
    <property type="entry name" value="FN3"/>
    <property type="match status" value="1"/>
</dbReference>
<dbReference type="InterPro" id="IPR007110">
    <property type="entry name" value="Ig-like_dom"/>
</dbReference>
<dbReference type="OMA" id="WYIPRRR"/>
<name>V4B222_LOTGI</name>
<dbReference type="InterPro" id="IPR036179">
    <property type="entry name" value="Ig-like_dom_sf"/>
</dbReference>